<evidence type="ECO:0000256" key="1">
    <source>
        <dbReference type="SAM" id="MobiDB-lite"/>
    </source>
</evidence>
<organism evidence="2 3">
    <name type="scientific">Colletotrichum liriopes</name>
    <dbReference type="NCBI Taxonomy" id="708192"/>
    <lineage>
        <taxon>Eukaryota</taxon>
        <taxon>Fungi</taxon>
        <taxon>Dikarya</taxon>
        <taxon>Ascomycota</taxon>
        <taxon>Pezizomycotina</taxon>
        <taxon>Sordariomycetes</taxon>
        <taxon>Hypocreomycetidae</taxon>
        <taxon>Glomerellales</taxon>
        <taxon>Glomerellaceae</taxon>
        <taxon>Colletotrichum</taxon>
        <taxon>Colletotrichum spaethianum species complex</taxon>
    </lineage>
</organism>
<feature type="compositionally biased region" description="Low complexity" evidence="1">
    <location>
        <begin position="207"/>
        <end position="229"/>
    </location>
</feature>
<protein>
    <submittedName>
        <fullName evidence="2">Uncharacterized protein</fullName>
    </submittedName>
</protein>
<accession>A0AA37GR02</accession>
<gene>
    <name evidence="2" type="ORF">ColLi_08053</name>
</gene>
<keyword evidence="3" id="KW-1185">Reference proteome</keyword>
<proteinExistence type="predicted"/>
<reference evidence="2 3" key="1">
    <citation type="submission" date="2021-07" db="EMBL/GenBank/DDBJ databases">
        <title>Genome data of Colletotrichum spaethianum.</title>
        <authorList>
            <person name="Utami Y.D."/>
            <person name="Hiruma K."/>
        </authorList>
    </citation>
    <scope>NUCLEOTIDE SEQUENCE [LARGE SCALE GENOMIC DNA]</scope>
    <source>
        <strain evidence="2 3">MAFF 242679</strain>
    </source>
</reference>
<sequence>MAEHLDSFVRFCGGVNKIPDDGTSRPRILLLKDAIETGDYFYIVLHQILCVWSIDREAAHRLLGLASDVAESALSIIQNTLRKNENMTQRLVHFFATFPNTRSSGLWETEGFRKHASDVSVFLNNLHEQWNRIHMPAMRSRSGRGYPILADELRYQLKLRSPLLESIFFTVTRRHIGVPDGRIADQMMALFRQDAQNDHARVRATKSSNSNSSNSNSSNSNSSHSSNSNCDSRLILRRPLECNNPYHKPFPDNRPCQSK</sequence>
<evidence type="ECO:0000313" key="2">
    <source>
        <dbReference type="EMBL" id="GJC85215.1"/>
    </source>
</evidence>
<dbReference type="EMBL" id="BPPX01000017">
    <property type="protein sequence ID" value="GJC85215.1"/>
    <property type="molecule type" value="Genomic_DNA"/>
</dbReference>
<dbReference type="Proteomes" id="UP001055172">
    <property type="component" value="Unassembled WGS sequence"/>
</dbReference>
<name>A0AA37GR02_9PEZI</name>
<comment type="caution">
    <text evidence="2">The sequence shown here is derived from an EMBL/GenBank/DDBJ whole genome shotgun (WGS) entry which is preliminary data.</text>
</comment>
<evidence type="ECO:0000313" key="3">
    <source>
        <dbReference type="Proteomes" id="UP001055172"/>
    </source>
</evidence>
<dbReference type="AlphaFoldDB" id="A0AA37GR02"/>
<feature type="region of interest" description="Disordered" evidence="1">
    <location>
        <begin position="198"/>
        <end position="230"/>
    </location>
</feature>